<gene>
    <name evidence="1" type="ORF">DARMORV10_C09P35320.1</name>
</gene>
<evidence type="ECO:0000313" key="1">
    <source>
        <dbReference type="EMBL" id="CAF1744683.1"/>
    </source>
</evidence>
<dbReference type="EMBL" id="HG994373">
    <property type="protein sequence ID" value="CAF1744683.1"/>
    <property type="molecule type" value="Genomic_DNA"/>
</dbReference>
<dbReference type="AlphaFoldDB" id="A0A816IYU6"/>
<reference evidence="1" key="1">
    <citation type="submission" date="2021-01" db="EMBL/GenBank/DDBJ databases">
        <authorList>
            <consortium name="Genoscope - CEA"/>
            <person name="William W."/>
        </authorList>
    </citation>
    <scope>NUCLEOTIDE SEQUENCE</scope>
</reference>
<organism evidence="1">
    <name type="scientific">Brassica napus</name>
    <name type="common">Rape</name>
    <dbReference type="NCBI Taxonomy" id="3708"/>
    <lineage>
        <taxon>Eukaryota</taxon>
        <taxon>Viridiplantae</taxon>
        <taxon>Streptophyta</taxon>
        <taxon>Embryophyta</taxon>
        <taxon>Tracheophyta</taxon>
        <taxon>Spermatophyta</taxon>
        <taxon>Magnoliopsida</taxon>
        <taxon>eudicotyledons</taxon>
        <taxon>Gunneridae</taxon>
        <taxon>Pentapetalae</taxon>
        <taxon>rosids</taxon>
        <taxon>malvids</taxon>
        <taxon>Brassicales</taxon>
        <taxon>Brassicaceae</taxon>
        <taxon>Brassiceae</taxon>
        <taxon>Brassica</taxon>
    </lineage>
</organism>
<name>A0A816IYU6_BRANA</name>
<dbReference type="Proteomes" id="UP001295469">
    <property type="component" value="Chromosome C09"/>
</dbReference>
<accession>A0A816IYU6</accession>
<sequence>MMLCLEDLPEIERKPVKKLKKTLKMVTKALGVLERTNRHKLAQVLCTLSITWHVTGITSLNVQSLF</sequence>
<protein>
    <submittedName>
        <fullName evidence="1">(rape) hypothetical protein</fullName>
    </submittedName>
</protein>
<proteinExistence type="predicted"/>